<reference evidence="21 22" key="1">
    <citation type="submission" date="2016-11" db="EMBL/GenBank/DDBJ databases">
        <authorList>
            <person name="Jaros S."/>
            <person name="Januszkiewicz K."/>
            <person name="Wedrychowicz H."/>
        </authorList>
    </citation>
    <scope>NUCLEOTIDE SEQUENCE [LARGE SCALE GENOMIC DNA]</scope>
    <source>
        <strain evidence="21 22">IBRC-M 10683</strain>
    </source>
</reference>
<keyword evidence="15" id="KW-0411">Iron-sulfur</keyword>
<keyword evidence="19" id="KW-1133">Transmembrane helix</keyword>
<gene>
    <name evidence="21" type="ORF">SAMN05216225_101825</name>
</gene>
<dbReference type="GO" id="GO:0016020">
    <property type="term" value="C:membrane"/>
    <property type="evidence" value="ECO:0007669"/>
    <property type="project" value="InterPro"/>
</dbReference>
<dbReference type="InterPro" id="IPR004358">
    <property type="entry name" value="Sig_transdc_His_kin-like_C"/>
</dbReference>
<dbReference type="SUPFAM" id="SSF55874">
    <property type="entry name" value="ATPase domain of HSP90 chaperone/DNA topoisomerase II/histidine kinase"/>
    <property type="match status" value="1"/>
</dbReference>
<evidence type="ECO:0000256" key="9">
    <source>
        <dbReference type="ARBA" id="ARBA00022723"/>
    </source>
</evidence>
<evidence type="ECO:0000256" key="16">
    <source>
        <dbReference type="ARBA" id="ARBA00024827"/>
    </source>
</evidence>
<evidence type="ECO:0000256" key="1">
    <source>
        <dbReference type="ARBA" id="ARBA00000085"/>
    </source>
</evidence>
<evidence type="ECO:0000256" key="12">
    <source>
        <dbReference type="ARBA" id="ARBA00022840"/>
    </source>
</evidence>
<dbReference type="PANTHER" id="PTHR24421">
    <property type="entry name" value="NITRATE/NITRITE SENSOR PROTEIN NARX-RELATED"/>
    <property type="match status" value="1"/>
</dbReference>
<evidence type="ECO:0000256" key="19">
    <source>
        <dbReference type="SAM" id="Phobius"/>
    </source>
</evidence>
<evidence type="ECO:0000256" key="13">
    <source>
        <dbReference type="ARBA" id="ARBA00023004"/>
    </source>
</evidence>
<keyword evidence="10" id="KW-0547">Nucleotide-binding</keyword>
<name>A0A1M5HKW4_9BACI</name>
<evidence type="ECO:0000256" key="11">
    <source>
        <dbReference type="ARBA" id="ARBA00022777"/>
    </source>
</evidence>
<evidence type="ECO:0000256" key="17">
    <source>
        <dbReference type="ARBA" id="ARBA00030800"/>
    </source>
</evidence>
<dbReference type="InterPro" id="IPR011712">
    <property type="entry name" value="Sig_transdc_His_kin_sub3_dim/P"/>
</dbReference>
<comment type="catalytic activity">
    <reaction evidence="1">
        <text>ATP + protein L-histidine = ADP + protein N-phospho-L-histidine.</text>
        <dbReference type="EC" id="2.7.13.3"/>
    </reaction>
</comment>
<keyword evidence="12" id="KW-0067">ATP-binding</keyword>
<keyword evidence="19" id="KW-0812">Transmembrane</keyword>
<dbReference type="Pfam" id="PF07730">
    <property type="entry name" value="HisKA_3"/>
    <property type="match status" value="1"/>
</dbReference>
<evidence type="ECO:0000256" key="6">
    <source>
        <dbReference type="ARBA" id="ARBA00022485"/>
    </source>
</evidence>
<dbReference type="InterPro" id="IPR005467">
    <property type="entry name" value="His_kinase_dom"/>
</dbReference>
<comment type="cofactor">
    <cofactor evidence="2">
        <name>[4Fe-4S] cluster</name>
        <dbReference type="ChEBI" id="CHEBI:49883"/>
    </cofactor>
</comment>
<organism evidence="21 22">
    <name type="scientific">Ornithinibacillus halophilus</name>
    <dbReference type="NCBI Taxonomy" id="930117"/>
    <lineage>
        <taxon>Bacteria</taxon>
        <taxon>Bacillati</taxon>
        <taxon>Bacillota</taxon>
        <taxon>Bacilli</taxon>
        <taxon>Bacillales</taxon>
        <taxon>Bacillaceae</taxon>
        <taxon>Ornithinibacillus</taxon>
    </lineage>
</organism>
<dbReference type="GO" id="GO:0046983">
    <property type="term" value="F:protein dimerization activity"/>
    <property type="evidence" value="ECO:0007669"/>
    <property type="project" value="InterPro"/>
</dbReference>
<keyword evidence="9" id="KW-0479">Metal-binding</keyword>
<keyword evidence="14" id="KW-0902">Two-component regulatory system</keyword>
<keyword evidence="8" id="KW-0808">Transferase</keyword>
<dbReference type="Proteomes" id="UP000183988">
    <property type="component" value="Unassembled WGS sequence"/>
</dbReference>
<dbReference type="GO" id="GO:0046872">
    <property type="term" value="F:metal ion binding"/>
    <property type="evidence" value="ECO:0007669"/>
    <property type="project" value="UniProtKB-KW"/>
</dbReference>
<dbReference type="PRINTS" id="PR00344">
    <property type="entry name" value="BCTRLSENSOR"/>
</dbReference>
<keyword evidence="18" id="KW-0175">Coiled coil</keyword>
<dbReference type="SMART" id="SM00387">
    <property type="entry name" value="HATPase_c"/>
    <property type="match status" value="1"/>
</dbReference>
<keyword evidence="22" id="KW-1185">Reference proteome</keyword>
<dbReference type="STRING" id="930117.SAMN05216225_101825"/>
<evidence type="ECO:0000256" key="15">
    <source>
        <dbReference type="ARBA" id="ARBA00023014"/>
    </source>
</evidence>
<feature type="transmembrane region" description="Helical" evidence="19">
    <location>
        <begin position="149"/>
        <end position="170"/>
    </location>
</feature>
<keyword evidence="19" id="KW-0472">Membrane</keyword>
<evidence type="ECO:0000256" key="7">
    <source>
        <dbReference type="ARBA" id="ARBA00022490"/>
    </source>
</evidence>
<dbReference type="InterPro" id="IPR003594">
    <property type="entry name" value="HATPase_dom"/>
</dbReference>
<dbReference type="EC" id="2.7.13.3" evidence="4"/>
<feature type="transmembrane region" description="Helical" evidence="19">
    <location>
        <begin position="110"/>
        <end position="137"/>
    </location>
</feature>
<feature type="domain" description="Histidine kinase" evidence="20">
    <location>
        <begin position="367"/>
        <end position="562"/>
    </location>
</feature>
<evidence type="ECO:0000313" key="21">
    <source>
        <dbReference type="EMBL" id="SHG16541.1"/>
    </source>
</evidence>
<evidence type="ECO:0000256" key="14">
    <source>
        <dbReference type="ARBA" id="ARBA00023012"/>
    </source>
</evidence>
<evidence type="ECO:0000256" key="10">
    <source>
        <dbReference type="ARBA" id="ARBA00022741"/>
    </source>
</evidence>
<protein>
    <recommendedName>
        <fullName evidence="5">Oxygen sensor histidine kinase NreB</fullName>
        <ecNumber evidence="4">2.7.13.3</ecNumber>
    </recommendedName>
    <alternativeName>
        <fullName evidence="17">Nitrogen regulation protein B</fullName>
    </alternativeName>
</protein>
<evidence type="ECO:0000256" key="2">
    <source>
        <dbReference type="ARBA" id="ARBA00001966"/>
    </source>
</evidence>
<keyword evidence="6" id="KW-0004">4Fe-4S</keyword>
<evidence type="ECO:0000256" key="3">
    <source>
        <dbReference type="ARBA" id="ARBA00004496"/>
    </source>
</evidence>
<dbReference type="Gene3D" id="3.30.565.10">
    <property type="entry name" value="Histidine kinase-like ATPase, C-terminal domain"/>
    <property type="match status" value="1"/>
</dbReference>
<dbReference type="PROSITE" id="PS50109">
    <property type="entry name" value="HIS_KIN"/>
    <property type="match status" value="1"/>
</dbReference>
<keyword evidence="13" id="KW-0408">Iron</keyword>
<evidence type="ECO:0000256" key="4">
    <source>
        <dbReference type="ARBA" id="ARBA00012438"/>
    </source>
</evidence>
<keyword evidence="11 21" id="KW-0418">Kinase</keyword>
<feature type="transmembrane region" description="Helical" evidence="19">
    <location>
        <begin position="46"/>
        <end position="67"/>
    </location>
</feature>
<dbReference type="Gene3D" id="1.20.5.1930">
    <property type="match status" value="1"/>
</dbReference>
<sequence>MQRVNHLFNLIKTSPTNAMHLSFLYRYFTLIITSFIYFLGFQDTLVLFKALVILFLGIATWVTTLILKRHAGNKSLLRIMVFADTIWIIVLLIPTGGISSPFIWYALNPILVAASFLTPLFCWGILILLLSSTTYIAYSMYQWNSFFQLIEESFSVFLVCILITILARLFSEYIQDLNQKANLLIKQQEDLNYSNEKLKETNQKYEETLEQIISLYHLMEKFVTEKSHRSLTSEVTNSLIKCTQSNEAFFWLTDPNHERSVLSNRTNNKELEEVLLKEWNQIRGKRQAFATILDKDLYWLKVVRTSKNIGVLGIRVINHQEMRDSYFLLQPFEFLAELSEIMLEQIHLEQMKDKMILIEEQNRIANEIHDSVSQRLFALVFALHSLQSRSNTITKEELTKESKVLTQSANTIIKELRSTIYRLSSVKKGEKPFIVQIKRYLEEYAHLNDIKIKQDITGNEALIENDVKKALYRIISEACGNSVRHGRCNLINIEMRLNKETVELLIQDDGIGIDVKKVIGNNGNGLGLVNMQRMVQSLSGQFSINGSKEKGTTINVEIPNIRAYKKQGVAIS</sequence>
<dbReference type="AlphaFoldDB" id="A0A1M5HKW4"/>
<dbReference type="GO" id="GO:0005737">
    <property type="term" value="C:cytoplasm"/>
    <property type="evidence" value="ECO:0007669"/>
    <property type="project" value="UniProtKB-SubCell"/>
</dbReference>
<dbReference type="GO" id="GO:0000155">
    <property type="term" value="F:phosphorelay sensor kinase activity"/>
    <property type="evidence" value="ECO:0007669"/>
    <property type="project" value="InterPro"/>
</dbReference>
<evidence type="ECO:0000256" key="18">
    <source>
        <dbReference type="SAM" id="Coils"/>
    </source>
</evidence>
<dbReference type="GO" id="GO:0051539">
    <property type="term" value="F:4 iron, 4 sulfur cluster binding"/>
    <property type="evidence" value="ECO:0007669"/>
    <property type="project" value="UniProtKB-KW"/>
</dbReference>
<dbReference type="GO" id="GO:0005524">
    <property type="term" value="F:ATP binding"/>
    <property type="evidence" value="ECO:0007669"/>
    <property type="project" value="UniProtKB-KW"/>
</dbReference>
<comment type="function">
    <text evidence="16">Member of the two-component regulatory system NreB/NreC involved in the control of dissimilatory nitrate/nitrite reduction in response to oxygen. NreB functions as a direct oxygen sensor histidine kinase which is autophosphorylated, in the absence of oxygen, probably at the conserved histidine residue, and transfers its phosphate group probably to a conserved aspartate residue of NreC. NreB/NreC activates the expression of the nitrate (narGHJI) and nitrite (nir) reductase operons, as well as the putative nitrate transporter gene narT.</text>
</comment>
<keyword evidence="7" id="KW-0963">Cytoplasm</keyword>
<dbReference type="InterPro" id="IPR050482">
    <property type="entry name" value="Sensor_HK_TwoCompSys"/>
</dbReference>
<proteinExistence type="predicted"/>
<dbReference type="EMBL" id="FQVW01000018">
    <property type="protein sequence ID" value="SHG16541.1"/>
    <property type="molecule type" value="Genomic_DNA"/>
</dbReference>
<evidence type="ECO:0000313" key="22">
    <source>
        <dbReference type="Proteomes" id="UP000183988"/>
    </source>
</evidence>
<dbReference type="Pfam" id="PF02518">
    <property type="entry name" value="HATPase_c"/>
    <property type="match status" value="1"/>
</dbReference>
<evidence type="ECO:0000259" key="20">
    <source>
        <dbReference type="PROSITE" id="PS50109"/>
    </source>
</evidence>
<evidence type="ECO:0000256" key="8">
    <source>
        <dbReference type="ARBA" id="ARBA00022679"/>
    </source>
</evidence>
<comment type="subcellular location">
    <subcellularLocation>
        <location evidence="3">Cytoplasm</location>
    </subcellularLocation>
</comment>
<dbReference type="CDD" id="cd16917">
    <property type="entry name" value="HATPase_UhpB-NarQ-NarX-like"/>
    <property type="match status" value="1"/>
</dbReference>
<evidence type="ECO:0000256" key="5">
    <source>
        <dbReference type="ARBA" id="ARBA00017322"/>
    </source>
</evidence>
<feature type="transmembrane region" description="Helical" evidence="19">
    <location>
        <begin position="21"/>
        <end position="40"/>
    </location>
</feature>
<accession>A0A1M5HKW4</accession>
<feature type="transmembrane region" description="Helical" evidence="19">
    <location>
        <begin position="79"/>
        <end position="104"/>
    </location>
</feature>
<dbReference type="InterPro" id="IPR036890">
    <property type="entry name" value="HATPase_C_sf"/>
</dbReference>
<feature type="coiled-coil region" evidence="18">
    <location>
        <begin position="188"/>
        <end position="215"/>
    </location>
</feature>